<protein>
    <submittedName>
        <fullName evidence="1">Uncharacterized protein</fullName>
    </submittedName>
</protein>
<name>A0A6J5MMZ0_9CAUD</name>
<dbReference type="EMBL" id="LR796432">
    <property type="protein sequence ID" value="CAB4144919.1"/>
    <property type="molecule type" value="Genomic_DNA"/>
</dbReference>
<organism evidence="1">
    <name type="scientific">uncultured Caudovirales phage</name>
    <dbReference type="NCBI Taxonomy" id="2100421"/>
    <lineage>
        <taxon>Viruses</taxon>
        <taxon>Duplodnaviria</taxon>
        <taxon>Heunggongvirae</taxon>
        <taxon>Uroviricota</taxon>
        <taxon>Caudoviricetes</taxon>
        <taxon>Peduoviridae</taxon>
        <taxon>Maltschvirus</taxon>
        <taxon>Maltschvirus maltsch</taxon>
    </lineage>
</organism>
<sequence>MSFTEVFGGNTIYPSDVSYLALALTADTELQWPLETATGNDIVARIIDVTPTDAYSITMPDAMLTGVGQVTQFLNVGPDTITIKDNAGGTLLSIDAGLTFTLYLTDNTTVAGTWESFQAGAATAQAQASQLAGYGLIAQGSLLSQSQPVTIFNTNFTLGAGNRAAAFVWEGSTGTLTLPTASSVGNNWFVAVRNNGVGNLTIAAQGADTINALSTLVLRPEDSATVITDGVSFFTVGFGQQAVFAFDYTSINLAGESGDYTLAGAELNRIAYSFVGEIVGNVAVILPATTQQYWVANNTTGGSYTLTIGTDGQAAPVDVARDSRGIYYCDGTNVVKADTASIALPIAINDGGTGATTAGGALINLGGTTVGIDVFTAADETSARLALGLTTPIAVDEGGTGQTSYTDGQLLIGNTTGNTLAKSTLTAGTGVTIDNGNGTITINATGTGGTVTSVDVAGGSTGLTFSGGPVTTTGTITMAGTLAVANGGTGVTTSTGTGATVLSTSPTFVTPLLGTPTSGVMTNVTGLPLTTGVTGTLPVANGGTGQTSYTDGQLLIGNTTGNTLAKTTLTAGSGVTITNGNGTITIAAAGSGGTVTSVTGTAPVVSSGGTTPAISMAAATTSVSGYLTSTDWTTFNNKGSGSVTSVSGSGGTTGLTLTGGAITTTGTLTLGGTLAAANGGTGQTSYTDGQLLIGNTTGNTLTKSTLTAGSGISITNGNGTISIAATGSGGSVTNVAALTLGTTGTDLSSTVANGTTTPVITLNVPTASAANRGALSSTDWTTFNNKGSGTVTSVSGSGGTTGLTLTGGAITTTGTLTLGGTLAVANGGTGITSFGTGVATFLGTPSSANLAAAVTDETGSGSLVFGTTPTFTTNITAPLVIGGTGAASNLILQSTSGAGTTDFIAFKTASQVERMRILSNGRVGIGTTTPTGLFNVQAAANDCFLVRGHQDLADGCSIYSVDSTNTVVKGIEIAASKIYLNTVNVGIGTASPTAALHVPGDVNTTAAVFNNIAEPITVSATAATGTIVLYPSTQSVLYYTSNASANWTTNITFSATNSMSNVMATGQTMTVVFMATQGSTAYYNNVVQVDGSTVTPKWQGAAPTAGNVSGIDVYTYTVIKTAPATFTVLASLTPFV</sequence>
<gene>
    <name evidence="1" type="ORF">UFOVP468_78</name>
</gene>
<proteinExistence type="predicted"/>
<accession>A0A6J5MMZ0</accession>
<evidence type="ECO:0000313" key="1">
    <source>
        <dbReference type="EMBL" id="CAB4144919.1"/>
    </source>
</evidence>
<reference evidence="1" key="1">
    <citation type="submission" date="2020-04" db="EMBL/GenBank/DDBJ databases">
        <authorList>
            <person name="Chiriac C."/>
            <person name="Salcher M."/>
            <person name="Ghai R."/>
            <person name="Kavagutti S V."/>
        </authorList>
    </citation>
    <scope>NUCLEOTIDE SEQUENCE</scope>
</reference>